<reference evidence="2" key="2">
    <citation type="submission" date="2023-05" db="EMBL/GenBank/DDBJ databases">
        <authorList>
            <person name="Schelkunov M.I."/>
        </authorList>
    </citation>
    <scope>NUCLEOTIDE SEQUENCE</scope>
    <source>
        <strain evidence="2">Hsosn_3</strain>
        <tissue evidence="2">Leaf</tissue>
    </source>
</reference>
<dbReference type="Pfam" id="PF13952">
    <property type="entry name" value="DUF4216"/>
    <property type="match status" value="1"/>
</dbReference>
<feature type="domain" description="DUF4216" evidence="1">
    <location>
        <begin position="2"/>
        <end position="61"/>
    </location>
</feature>
<accession>A0AAD8MS07</accession>
<dbReference type="EMBL" id="JAUIZM010000005">
    <property type="protein sequence ID" value="KAK1383296.1"/>
    <property type="molecule type" value="Genomic_DNA"/>
</dbReference>
<dbReference type="PANTHER" id="PTHR48258">
    <property type="entry name" value="DUF4218 DOMAIN-CONTAINING PROTEIN-RELATED"/>
    <property type="match status" value="1"/>
</dbReference>
<reference evidence="2" key="1">
    <citation type="submission" date="2023-02" db="EMBL/GenBank/DDBJ databases">
        <title>Genome of toxic invasive species Heracleum sosnowskyi carries increased number of genes despite the absence of recent whole-genome duplications.</title>
        <authorList>
            <person name="Schelkunov M."/>
            <person name="Shtratnikova V."/>
            <person name="Makarenko M."/>
            <person name="Klepikova A."/>
            <person name="Omelchenko D."/>
            <person name="Novikova G."/>
            <person name="Obukhova E."/>
            <person name="Bogdanov V."/>
            <person name="Penin A."/>
            <person name="Logacheva M."/>
        </authorList>
    </citation>
    <scope>NUCLEOTIDE SEQUENCE</scope>
    <source>
        <strain evidence="2">Hsosn_3</strain>
        <tissue evidence="2">Leaf</tissue>
    </source>
</reference>
<keyword evidence="3" id="KW-1185">Reference proteome</keyword>
<dbReference type="AlphaFoldDB" id="A0AAD8MS07"/>
<sequence length="183" mass="20977">MDCSWITIPDKLSKEYADGINLTSVNTSTNWYPTEPFILATQAQQVFYLLDMKRGSDWRFVQNVNHRNVYDIPELSEVSNDQPNNDVFQEEESFQLPPFKPIEDLIESSSLVRRGVASVSVSSELVVDLFFNNEKQPTCEEADPEETELSEVYDDGDLFFNDNEMLCLSDDDSEETFETESNA</sequence>
<evidence type="ECO:0000259" key="1">
    <source>
        <dbReference type="Pfam" id="PF13952"/>
    </source>
</evidence>
<protein>
    <recommendedName>
        <fullName evidence="1">DUF4216 domain-containing protein</fullName>
    </recommendedName>
</protein>
<comment type="caution">
    <text evidence="2">The sequence shown here is derived from an EMBL/GenBank/DDBJ whole genome shotgun (WGS) entry which is preliminary data.</text>
</comment>
<dbReference type="Proteomes" id="UP001237642">
    <property type="component" value="Unassembled WGS sequence"/>
</dbReference>
<dbReference type="InterPro" id="IPR025312">
    <property type="entry name" value="DUF4216"/>
</dbReference>
<organism evidence="2 3">
    <name type="scientific">Heracleum sosnowskyi</name>
    <dbReference type="NCBI Taxonomy" id="360622"/>
    <lineage>
        <taxon>Eukaryota</taxon>
        <taxon>Viridiplantae</taxon>
        <taxon>Streptophyta</taxon>
        <taxon>Embryophyta</taxon>
        <taxon>Tracheophyta</taxon>
        <taxon>Spermatophyta</taxon>
        <taxon>Magnoliopsida</taxon>
        <taxon>eudicotyledons</taxon>
        <taxon>Gunneridae</taxon>
        <taxon>Pentapetalae</taxon>
        <taxon>asterids</taxon>
        <taxon>campanulids</taxon>
        <taxon>Apiales</taxon>
        <taxon>Apiaceae</taxon>
        <taxon>Apioideae</taxon>
        <taxon>apioid superclade</taxon>
        <taxon>Tordylieae</taxon>
        <taxon>Tordyliinae</taxon>
        <taxon>Heracleum</taxon>
    </lineage>
</organism>
<dbReference type="PANTHER" id="PTHR48258:SF6">
    <property type="entry name" value="LEUCINE-RICH REPEAT DOMAIN, L DOMAIN-CONTAINING PROTEIN"/>
    <property type="match status" value="1"/>
</dbReference>
<proteinExistence type="predicted"/>
<name>A0AAD8MS07_9APIA</name>
<evidence type="ECO:0000313" key="3">
    <source>
        <dbReference type="Proteomes" id="UP001237642"/>
    </source>
</evidence>
<evidence type="ECO:0000313" key="2">
    <source>
        <dbReference type="EMBL" id="KAK1383296.1"/>
    </source>
</evidence>
<gene>
    <name evidence="2" type="ORF">POM88_021031</name>
</gene>